<sequence>MTLQGQKLAAVLTAADTKKKEFVLLCPESNRENPIKIAHMLHLINYYRVLFMLKNCIVLPKEYAHPVFELGLGFLLPPPNSSFAAQRTMLSPFRTSRQTRSHYPFIYAIHLQHHFSQYLEAACGVFCEIRQPLSSCSI</sequence>
<reference evidence="1" key="1">
    <citation type="submission" date="2015-07" db="EMBL/GenBank/DDBJ databases">
        <title>MeaNS - Measles Nucleotide Surveillance Program.</title>
        <authorList>
            <person name="Tran T."/>
            <person name="Druce J."/>
        </authorList>
    </citation>
    <scope>NUCLEOTIDE SEQUENCE</scope>
    <source>
        <strain evidence="1">UCB-OBI-ISO-001</strain>
        <tissue evidence="1">Gonad</tissue>
    </source>
</reference>
<dbReference type="EMBL" id="KQ416092">
    <property type="protein sequence ID" value="KOF98711.1"/>
    <property type="molecule type" value="Genomic_DNA"/>
</dbReference>
<gene>
    <name evidence="1" type="ORF">OCBIM_22023601mg</name>
</gene>
<accession>A0A0L8IB40</accession>
<protein>
    <submittedName>
        <fullName evidence="1">Uncharacterized protein</fullName>
    </submittedName>
</protein>
<evidence type="ECO:0000313" key="1">
    <source>
        <dbReference type="EMBL" id="KOF98711.1"/>
    </source>
</evidence>
<organism evidence="1">
    <name type="scientific">Octopus bimaculoides</name>
    <name type="common">California two-spotted octopus</name>
    <dbReference type="NCBI Taxonomy" id="37653"/>
    <lineage>
        <taxon>Eukaryota</taxon>
        <taxon>Metazoa</taxon>
        <taxon>Spiralia</taxon>
        <taxon>Lophotrochozoa</taxon>
        <taxon>Mollusca</taxon>
        <taxon>Cephalopoda</taxon>
        <taxon>Coleoidea</taxon>
        <taxon>Octopodiformes</taxon>
        <taxon>Octopoda</taxon>
        <taxon>Incirrata</taxon>
        <taxon>Octopodidae</taxon>
        <taxon>Octopus</taxon>
    </lineage>
</organism>
<dbReference type="AlphaFoldDB" id="A0A0L8IB40"/>
<proteinExistence type="predicted"/>
<name>A0A0L8IB40_OCTBM</name>